<sequence>MSNAVKFTLENGRVPFDVKSLPGSDEVKLRFTVSDTGRGMSEEFLQKLYEPFEQENTIGGTGFKMPLTKNLVGLFNGTVSVKSSPGEGEPPLL</sequence>
<dbReference type="AlphaFoldDB" id="A0A926DIL9"/>
<dbReference type="Pfam" id="PF02518">
    <property type="entry name" value="HATPase_c"/>
    <property type="match status" value="1"/>
</dbReference>
<comment type="catalytic activity">
    <reaction evidence="1">
        <text>ATP + protein L-histidine = ADP + protein N-phospho-L-histidine.</text>
        <dbReference type="EC" id="2.7.13.3"/>
    </reaction>
</comment>
<dbReference type="InterPro" id="IPR005467">
    <property type="entry name" value="His_kinase_dom"/>
</dbReference>
<protein>
    <recommendedName>
        <fullName evidence="2">histidine kinase</fullName>
        <ecNumber evidence="2">2.7.13.3</ecNumber>
    </recommendedName>
</protein>
<comment type="caution">
    <text evidence="7">The sequence shown here is derived from an EMBL/GenBank/DDBJ whole genome shotgun (WGS) entry which is preliminary data.</text>
</comment>
<name>A0A926DIL9_9FIRM</name>
<evidence type="ECO:0000256" key="2">
    <source>
        <dbReference type="ARBA" id="ARBA00012438"/>
    </source>
</evidence>
<dbReference type="InterPro" id="IPR003594">
    <property type="entry name" value="HATPase_dom"/>
</dbReference>
<dbReference type="PANTHER" id="PTHR43711">
    <property type="entry name" value="TWO-COMPONENT HISTIDINE KINASE"/>
    <property type="match status" value="1"/>
</dbReference>
<reference evidence="7" key="1">
    <citation type="submission" date="2020-08" db="EMBL/GenBank/DDBJ databases">
        <title>Genome public.</title>
        <authorList>
            <person name="Liu C."/>
            <person name="Sun Q."/>
        </authorList>
    </citation>
    <scope>NUCLEOTIDE SEQUENCE</scope>
    <source>
        <strain evidence="7">H8</strain>
    </source>
</reference>
<dbReference type="GO" id="GO:0004673">
    <property type="term" value="F:protein histidine kinase activity"/>
    <property type="evidence" value="ECO:0007669"/>
    <property type="project" value="UniProtKB-EC"/>
</dbReference>
<evidence type="ECO:0000313" key="8">
    <source>
        <dbReference type="Proteomes" id="UP000611762"/>
    </source>
</evidence>
<dbReference type="Gene3D" id="3.30.565.10">
    <property type="entry name" value="Histidine kinase-like ATPase, C-terminal domain"/>
    <property type="match status" value="1"/>
</dbReference>
<organism evidence="7 8">
    <name type="scientific">Congzhengia minquanensis</name>
    <dbReference type="NCBI Taxonomy" id="2763657"/>
    <lineage>
        <taxon>Bacteria</taxon>
        <taxon>Bacillati</taxon>
        <taxon>Bacillota</taxon>
        <taxon>Clostridia</taxon>
        <taxon>Eubacteriales</taxon>
        <taxon>Oscillospiraceae</taxon>
        <taxon>Congzhengia</taxon>
    </lineage>
</organism>
<keyword evidence="5" id="KW-0902">Two-component regulatory system</keyword>
<evidence type="ECO:0000259" key="6">
    <source>
        <dbReference type="PROSITE" id="PS50109"/>
    </source>
</evidence>
<evidence type="ECO:0000256" key="5">
    <source>
        <dbReference type="ARBA" id="ARBA00023012"/>
    </source>
</evidence>
<dbReference type="InterPro" id="IPR036890">
    <property type="entry name" value="HATPase_C_sf"/>
</dbReference>
<dbReference type="PANTHER" id="PTHR43711:SF1">
    <property type="entry name" value="HISTIDINE KINASE 1"/>
    <property type="match status" value="1"/>
</dbReference>
<keyword evidence="4" id="KW-0418">Kinase</keyword>
<accession>A0A926DIL9</accession>
<dbReference type="PROSITE" id="PS50109">
    <property type="entry name" value="HIS_KIN"/>
    <property type="match status" value="1"/>
</dbReference>
<dbReference type="InterPro" id="IPR050736">
    <property type="entry name" value="Sensor_HK_Regulatory"/>
</dbReference>
<dbReference type="EC" id="2.7.13.3" evidence="2"/>
<dbReference type="Proteomes" id="UP000611762">
    <property type="component" value="Unassembled WGS sequence"/>
</dbReference>
<feature type="domain" description="Histidine kinase" evidence="6">
    <location>
        <begin position="1"/>
        <end position="93"/>
    </location>
</feature>
<proteinExistence type="predicted"/>
<dbReference type="GO" id="GO:0000160">
    <property type="term" value="P:phosphorelay signal transduction system"/>
    <property type="evidence" value="ECO:0007669"/>
    <property type="project" value="UniProtKB-KW"/>
</dbReference>
<dbReference type="SUPFAM" id="SSF55874">
    <property type="entry name" value="ATPase domain of HSP90 chaperone/DNA topoisomerase II/histidine kinase"/>
    <property type="match status" value="1"/>
</dbReference>
<dbReference type="InterPro" id="IPR004358">
    <property type="entry name" value="Sig_transdc_His_kin-like_C"/>
</dbReference>
<evidence type="ECO:0000256" key="4">
    <source>
        <dbReference type="ARBA" id="ARBA00022777"/>
    </source>
</evidence>
<gene>
    <name evidence="7" type="ORF">H8698_01275</name>
</gene>
<evidence type="ECO:0000313" key="7">
    <source>
        <dbReference type="EMBL" id="MBC8539605.1"/>
    </source>
</evidence>
<keyword evidence="3" id="KW-0808">Transferase</keyword>
<evidence type="ECO:0000256" key="1">
    <source>
        <dbReference type="ARBA" id="ARBA00000085"/>
    </source>
</evidence>
<evidence type="ECO:0000256" key="3">
    <source>
        <dbReference type="ARBA" id="ARBA00022679"/>
    </source>
</evidence>
<keyword evidence="8" id="KW-1185">Reference proteome</keyword>
<dbReference type="EMBL" id="JACRSU010000001">
    <property type="protein sequence ID" value="MBC8539605.1"/>
    <property type="molecule type" value="Genomic_DNA"/>
</dbReference>
<dbReference type="PRINTS" id="PR00344">
    <property type="entry name" value="BCTRLSENSOR"/>
</dbReference>